<keyword evidence="2" id="KW-1185">Reference proteome</keyword>
<gene>
    <name evidence="1" type="ORF">NQ317_018975</name>
</gene>
<dbReference type="Proteomes" id="UP001162164">
    <property type="component" value="Unassembled WGS sequence"/>
</dbReference>
<accession>A0ABQ9IWT4</accession>
<organism evidence="1 2">
    <name type="scientific">Molorchus minor</name>
    <dbReference type="NCBI Taxonomy" id="1323400"/>
    <lineage>
        <taxon>Eukaryota</taxon>
        <taxon>Metazoa</taxon>
        <taxon>Ecdysozoa</taxon>
        <taxon>Arthropoda</taxon>
        <taxon>Hexapoda</taxon>
        <taxon>Insecta</taxon>
        <taxon>Pterygota</taxon>
        <taxon>Neoptera</taxon>
        <taxon>Endopterygota</taxon>
        <taxon>Coleoptera</taxon>
        <taxon>Polyphaga</taxon>
        <taxon>Cucujiformia</taxon>
        <taxon>Chrysomeloidea</taxon>
        <taxon>Cerambycidae</taxon>
        <taxon>Lamiinae</taxon>
        <taxon>Monochamini</taxon>
        <taxon>Molorchus</taxon>
    </lineage>
</organism>
<protein>
    <submittedName>
        <fullName evidence="1">Uncharacterized protein</fullName>
    </submittedName>
</protein>
<evidence type="ECO:0000313" key="2">
    <source>
        <dbReference type="Proteomes" id="UP001162164"/>
    </source>
</evidence>
<proteinExistence type="predicted"/>
<sequence length="67" mass="7925">MQFQEGHAQRGCSHCKRVKNKEFGSDCRRTTVVNDDNWETKKLAEEQQNEEDIKPFIAWKEEGTRPE</sequence>
<evidence type="ECO:0000313" key="1">
    <source>
        <dbReference type="EMBL" id="KAJ8968045.1"/>
    </source>
</evidence>
<comment type="caution">
    <text evidence="1">The sequence shown here is derived from an EMBL/GenBank/DDBJ whole genome shotgun (WGS) entry which is preliminary data.</text>
</comment>
<dbReference type="EMBL" id="JAPWTJ010002074">
    <property type="protein sequence ID" value="KAJ8968045.1"/>
    <property type="molecule type" value="Genomic_DNA"/>
</dbReference>
<reference evidence="1" key="1">
    <citation type="journal article" date="2023" name="Insect Mol. Biol.">
        <title>Genome sequencing provides insights into the evolution of gene families encoding plant cell wall-degrading enzymes in longhorned beetles.</title>
        <authorList>
            <person name="Shin N.R."/>
            <person name="Okamura Y."/>
            <person name="Kirsch R."/>
            <person name="Pauchet Y."/>
        </authorList>
    </citation>
    <scope>NUCLEOTIDE SEQUENCE</scope>
    <source>
        <strain evidence="1">MMC_N1</strain>
    </source>
</reference>
<name>A0ABQ9IWT4_9CUCU</name>